<name>A0A067SEG1_GALM3</name>
<feature type="region of interest" description="Disordered" evidence="1">
    <location>
        <begin position="1"/>
        <end position="133"/>
    </location>
</feature>
<feature type="compositionally biased region" description="Basic and acidic residues" evidence="1">
    <location>
        <begin position="74"/>
        <end position="84"/>
    </location>
</feature>
<proteinExistence type="predicted"/>
<sequence length="174" mass="19302">MADSRACPPAGSSSSVPATPTPPACLAQPHRTSSAANCPLTPANMTKALPRRILQKPMPVPKDSSGRTTRRRAVKQDGDWDRTGEMLAEQRWTEGGRMHQRDGLRRRRTSRASASSPGGETRRNGRDRRWRSTIADRGCRSSLTKVAGMHGKEAVEGWEVGRHIREMTRIHNRT</sequence>
<feature type="compositionally biased region" description="Basic and acidic residues" evidence="1">
    <location>
        <begin position="91"/>
        <end position="103"/>
    </location>
</feature>
<dbReference type="HOGENOM" id="CLU_1540186_0_0_1"/>
<protein>
    <submittedName>
        <fullName evidence="2">Uncharacterized protein</fullName>
    </submittedName>
</protein>
<accession>A0A067SEG1</accession>
<evidence type="ECO:0000256" key="1">
    <source>
        <dbReference type="SAM" id="MobiDB-lite"/>
    </source>
</evidence>
<evidence type="ECO:0000313" key="2">
    <source>
        <dbReference type="EMBL" id="KDR66124.1"/>
    </source>
</evidence>
<organism evidence="2 3">
    <name type="scientific">Galerina marginata (strain CBS 339.88)</name>
    <dbReference type="NCBI Taxonomy" id="685588"/>
    <lineage>
        <taxon>Eukaryota</taxon>
        <taxon>Fungi</taxon>
        <taxon>Dikarya</taxon>
        <taxon>Basidiomycota</taxon>
        <taxon>Agaricomycotina</taxon>
        <taxon>Agaricomycetes</taxon>
        <taxon>Agaricomycetidae</taxon>
        <taxon>Agaricales</taxon>
        <taxon>Agaricineae</taxon>
        <taxon>Strophariaceae</taxon>
        <taxon>Galerina</taxon>
    </lineage>
</organism>
<dbReference type="AlphaFoldDB" id="A0A067SEG1"/>
<reference evidence="3" key="1">
    <citation type="journal article" date="2014" name="Proc. Natl. Acad. Sci. U.S.A.">
        <title>Extensive sampling of basidiomycete genomes demonstrates inadequacy of the white-rot/brown-rot paradigm for wood decay fungi.</title>
        <authorList>
            <person name="Riley R."/>
            <person name="Salamov A.A."/>
            <person name="Brown D.W."/>
            <person name="Nagy L.G."/>
            <person name="Floudas D."/>
            <person name="Held B.W."/>
            <person name="Levasseur A."/>
            <person name="Lombard V."/>
            <person name="Morin E."/>
            <person name="Otillar R."/>
            <person name="Lindquist E.A."/>
            <person name="Sun H."/>
            <person name="LaButti K.M."/>
            <person name="Schmutz J."/>
            <person name="Jabbour D."/>
            <person name="Luo H."/>
            <person name="Baker S.E."/>
            <person name="Pisabarro A.G."/>
            <person name="Walton J.D."/>
            <person name="Blanchette R.A."/>
            <person name="Henrissat B."/>
            <person name="Martin F."/>
            <person name="Cullen D."/>
            <person name="Hibbett D.S."/>
            <person name="Grigoriev I.V."/>
        </authorList>
    </citation>
    <scope>NUCLEOTIDE SEQUENCE [LARGE SCALE GENOMIC DNA]</scope>
    <source>
        <strain evidence="3">CBS 339.88</strain>
    </source>
</reference>
<dbReference type="Proteomes" id="UP000027222">
    <property type="component" value="Unassembled WGS sequence"/>
</dbReference>
<feature type="compositionally biased region" description="Low complexity" evidence="1">
    <location>
        <begin position="1"/>
        <end position="18"/>
    </location>
</feature>
<dbReference type="EMBL" id="KL142427">
    <property type="protein sequence ID" value="KDR66124.1"/>
    <property type="molecule type" value="Genomic_DNA"/>
</dbReference>
<keyword evidence="3" id="KW-1185">Reference proteome</keyword>
<gene>
    <name evidence="2" type="ORF">GALMADRAFT_217212</name>
</gene>
<evidence type="ECO:0000313" key="3">
    <source>
        <dbReference type="Proteomes" id="UP000027222"/>
    </source>
</evidence>